<dbReference type="PANTHER" id="PTHR48053:SF71">
    <property type="entry name" value="LEUCINE RICH REPEAT FAMILY PROTEIN, EXPRESSED"/>
    <property type="match status" value="1"/>
</dbReference>
<accession>A0ABQ8CD40</accession>
<dbReference type="Gene3D" id="3.80.10.10">
    <property type="entry name" value="Ribonuclease Inhibitor"/>
    <property type="match status" value="1"/>
</dbReference>
<comment type="subcellular location">
    <subcellularLocation>
        <location evidence="1">Membrane</location>
        <topology evidence="1">Single-pass type I membrane protein</topology>
    </subcellularLocation>
</comment>
<dbReference type="SUPFAM" id="SSF52058">
    <property type="entry name" value="L domain-like"/>
    <property type="match status" value="1"/>
</dbReference>
<keyword evidence="5" id="KW-1185">Reference proteome</keyword>
<comment type="caution">
    <text evidence="4">The sequence shown here is derived from an EMBL/GenBank/DDBJ whole genome shotgun (WGS) entry which is preliminary data.</text>
</comment>
<keyword evidence="3" id="KW-0675">Receptor</keyword>
<dbReference type="Proteomes" id="UP000824890">
    <property type="component" value="Unassembled WGS sequence"/>
</dbReference>
<name>A0ABQ8CD40_BRANA</name>
<evidence type="ECO:0000313" key="5">
    <source>
        <dbReference type="Proteomes" id="UP000824890"/>
    </source>
</evidence>
<keyword evidence="2" id="KW-0732">Signal</keyword>
<sequence length="138" mass="15347">MLSEIPVSFGNLNQLRDLSLADNQFSGNIPFSFANFTQLPHLATSNNHFTGEFPLALVNLTTSLSELAISVEFFLQIYLSMVHTWCQLTSAATRNNISAVIAYVPGVFCGLVIGHTFTPRIHKWFILANNKQSQSLRT</sequence>
<gene>
    <name evidence="4" type="ORF">HID58_029447</name>
</gene>
<evidence type="ECO:0000313" key="4">
    <source>
        <dbReference type="EMBL" id="KAH0915001.1"/>
    </source>
</evidence>
<evidence type="ECO:0000256" key="2">
    <source>
        <dbReference type="ARBA" id="ARBA00022729"/>
    </source>
</evidence>
<dbReference type="PANTHER" id="PTHR48053">
    <property type="entry name" value="LEUCINE RICH REPEAT FAMILY PROTEIN, EXPRESSED"/>
    <property type="match status" value="1"/>
</dbReference>
<protein>
    <submittedName>
        <fullName evidence="4">Uncharacterized protein</fullName>
    </submittedName>
</protein>
<dbReference type="InterPro" id="IPR001611">
    <property type="entry name" value="Leu-rich_rpt"/>
</dbReference>
<reference evidence="4 5" key="1">
    <citation type="submission" date="2021-05" db="EMBL/GenBank/DDBJ databases">
        <title>Genome Assembly of Synthetic Allotetraploid Brassica napus Reveals Homoeologous Exchanges between Subgenomes.</title>
        <authorList>
            <person name="Davis J.T."/>
        </authorList>
    </citation>
    <scope>NUCLEOTIDE SEQUENCE [LARGE SCALE GENOMIC DNA]</scope>
    <source>
        <strain evidence="5">cv. Da-Ae</strain>
        <tissue evidence="4">Seedling</tissue>
    </source>
</reference>
<organism evidence="4 5">
    <name type="scientific">Brassica napus</name>
    <name type="common">Rape</name>
    <dbReference type="NCBI Taxonomy" id="3708"/>
    <lineage>
        <taxon>Eukaryota</taxon>
        <taxon>Viridiplantae</taxon>
        <taxon>Streptophyta</taxon>
        <taxon>Embryophyta</taxon>
        <taxon>Tracheophyta</taxon>
        <taxon>Spermatophyta</taxon>
        <taxon>Magnoliopsida</taxon>
        <taxon>eudicotyledons</taxon>
        <taxon>Gunneridae</taxon>
        <taxon>Pentapetalae</taxon>
        <taxon>rosids</taxon>
        <taxon>malvids</taxon>
        <taxon>Brassicales</taxon>
        <taxon>Brassicaceae</taxon>
        <taxon>Brassiceae</taxon>
        <taxon>Brassica</taxon>
    </lineage>
</organism>
<dbReference type="Pfam" id="PF00560">
    <property type="entry name" value="LRR_1"/>
    <property type="match status" value="1"/>
</dbReference>
<dbReference type="InterPro" id="IPR051716">
    <property type="entry name" value="Plant_RL_S/T_kinase"/>
</dbReference>
<evidence type="ECO:0000256" key="1">
    <source>
        <dbReference type="ARBA" id="ARBA00004479"/>
    </source>
</evidence>
<evidence type="ECO:0000256" key="3">
    <source>
        <dbReference type="ARBA" id="ARBA00023170"/>
    </source>
</evidence>
<dbReference type="EMBL" id="JAGKQM010000008">
    <property type="protein sequence ID" value="KAH0915001.1"/>
    <property type="molecule type" value="Genomic_DNA"/>
</dbReference>
<dbReference type="InterPro" id="IPR032675">
    <property type="entry name" value="LRR_dom_sf"/>
</dbReference>
<proteinExistence type="predicted"/>